<keyword evidence="8" id="KW-1185">Reference proteome</keyword>
<dbReference type="PANTHER" id="PTHR23518:SF2">
    <property type="entry name" value="MAJOR FACILITATOR SUPERFAMILY TRANSPORTER"/>
    <property type="match status" value="1"/>
</dbReference>
<feature type="transmembrane region" description="Helical" evidence="5">
    <location>
        <begin position="290"/>
        <end position="310"/>
    </location>
</feature>
<dbReference type="PROSITE" id="PS50850">
    <property type="entry name" value="MFS"/>
    <property type="match status" value="1"/>
</dbReference>
<sequence length="419" mass="45857">MKRFDRSVLQALSPTLVLFMFAMILANIASRMESPMLSLYLRNLGASVEQVGLFFTIGMFAPLLLQVFGGWISDSLGYLRTIAIGSLIGLIGSLWLPFVPSWEWALVAIIAAAISSALITPTFRAFIAEHTSENNRGKVYGLFDGVFGIVNILGPFLGGFLADRLSFRGMLLVAAGFYVVATIIRVSMSRRARAAAQEPEGRLNFSQLKSNLAQMISLATAGTLMTWILVFDGLQDFSFRLSDQFYPIYLKDLYGYTTTSVGSLYTIMGIAAALFNTAGGWISDRFGERWGLVGGLGIFAAATVLFLGGPAFPLQALVWGMFGLGQALYAPAFNALISKVAPRHLRGLAFGLLSTTLGLFSLPAPYLGGLMWENWSPYWPFIINAVMLVITLPIIWITVRPQRIQQEQSRATALLKERA</sequence>
<keyword evidence="3 5" id="KW-1133">Transmembrane helix</keyword>
<dbReference type="PANTHER" id="PTHR23518">
    <property type="entry name" value="C-METHYLTRANSFERASE"/>
    <property type="match status" value="1"/>
</dbReference>
<keyword evidence="2 5" id="KW-0812">Transmembrane</keyword>
<evidence type="ECO:0000256" key="4">
    <source>
        <dbReference type="ARBA" id="ARBA00023136"/>
    </source>
</evidence>
<comment type="subcellular location">
    <subcellularLocation>
        <location evidence="1">Cell membrane</location>
        <topology evidence="1">Multi-pass membrane protein</topology>
    </subcellularLocation>
</comment>
<feature type="transmembrane region" description="Helical" evidence="5">
    <location>
        <begin position="50"/>
        <end position="71"/>
    </location>
</feature>
<dbReference type="EMBL" id="JAUHMF010000002">
    <property type="protein sequence ID" value="MDT8898861.1"/>
    <property type="molecule type" value="Genomic_DNA"/>
</dbReference>
<keyword evidence="4 5" id="KW-0472">Membrane</keyword>
<dbReference type="InterPro" id="IPR036259">
    <property type="entry name" value="MFS_trans_sf"/>
</dbReference>
<feature type="transmembrane region" description="Helical" evidence="5">
    <location>
        <begin position="348"/>
        <end position="366"/>
    </location>
</feature>
<protein>
    <submittedName>
        <fullName evidence="7">MFS transporter</fullName>
    </submittedName>
</protein>
<dbReference type="RefSeq" id="WP_315625525.1">
    <property type="nucleotide sequence ID" value="NZ_JAUHMF010000002.1"/>
</dbReference>
<reference evidence="7 8" key="1">
    <citation type="submission" date="2023-07" db="EMBL/GenBank/DDBJ databases">
        <title>Novel species of Thermanaerothrix with wide hydrolytic capabilities.</title>
        <authorList>
            <person name="Zayulina K.S."/>
            <person name="Podosokorskaya O.A."/>
            <person name="Elcheninov A.G."/>
        </authorList>
    </citation>
    <scope>NUCLEOTIDE SEQUENCE [LARGE SCALE GENOMIC DNA]</scope>
    <source>
        <strain evidence="7 8">4228-RoL</strain>
    </source>
</reference>
<dbReference type="Proteomes" id="UP001254165">
    <property type="component" value="Unassembled WGS sequence"/>
</dbReference>
<feature type="transmembrane region" description="Helical" evidence="5">
    <location>
        <begin position="316"/>
        <end position="336"/>
    </location>
</feature>
<evidence type="ECO:0000256" key="1">
    <source>
        <dbReference type="ARBA" id="ARBA00004651"/>
    </source>
</evidence>
<feature type="transmembrane region" description="Helical" evidence="5">
    <location>
        <begin position="12"/>
        <end position="30"/>
    </location>
</feature>
<feature type="transmembrane region" description="Helical" evidence="5">
    <location>
        <begin position="139"/>
        <end position="161"/>
    </location>
</feature>
<evidence type="ECO:0000259" key="6">
    <source>
        <dbReference type="PROSITE" id="PS50850"/>
    </source>
</evidence>
<dbReference type="SUPFAM" id="SSF103473">
    <property type="entry name" value="MFS general substrate transporter"/>
    <property type="match status" value="1"/>
</dbReference>
<feature type="transmembrane region" description="Helical" evidence="5">
    <location>
        <begin position="378"/>
        <end position="399"/>
    </location>
</feature>
<name>A0ABU3NPV9_9CHLR</name>
<evidence type="ECO:0000313" key="7">
    <source>
        <dbReference type="EMBL" id="MDT8898861.1"/>
    </source>
</evidence>
<dbReference type="CDD" id="cd17325">
    <property type="entry name" value="MFS_MdtG_SLC18_like"/>
    <property type="match status" value="1"/>
</dbReference>
<dbReference type="InterPro" id="IPR020846">
    <property type="entry name" value="MFS_dom"/>
</dbReference>
<gene>
    <name evidence="7" type="ORF">QYE77_11365</name>
</gene>
<evidence type="ECO:0000256" key="3">
    <source>
        <dbReference type="ARBA" id="ARBA00022989"/>
    </source>
</evidence>
<accession>A0ABU3NPV9</accession>
<feature type="domain" description="Major facilitator superfamily (MFS) profile" evidence="6">
    <location>
        <begin position="1"/>
        <end position="403"/>
    </location>
</feature>
<evidence type="ECO:0000256" key="2">
    <source>
        <dbReference type="ARBA" id="ARBA00022692"/>
    </source>
</evidence>
<comment type="caution">
    <text evidence="7">The sequence shown here is derived from an EMBL/GenBank/DDBJ whole genome shotgun (WGS) entry which is preliminary data.</text>
</comment>
<dbReference type="Gene3D" id="1.20.1250.20">
    <property type="entry name" value="MFS general substrate transporter like domains"/>
    <property type="match status" value="2"/>
</dbReference>
<feature type="transmembrane region" description="Helical" evidence="5">
    <location>
        <begin position="212"/>
        <end position="234"/>
    </location>
</feature>
<feature type="transmembrane region" description="Helical" evidence="5">
    <location>
        <begin position="167"/>
        <end position="184"/>
    </location>
</feature>
<evidence type="ECO:0000313" key="8">
    <source>
        <dbReference type="Proteomes" id="UP001254165"/>
    </source>
</evidence>
<evidence type="ECO:0000256" key="5">
    <source>
        <dbReference type="SAM" id="Phobius"/>
    </source>
</evidence>
<dbReference type="Pfam" id="PF07690">
    <property type="entry name" value="MFS_1"/>
    <property type="match status" value="2"/>
</dbReference>
<feature type="transmembrane region" description="Helical" evidence="5">
    <location>
        <begin position="104"/>
        <end position="127"/>
    </location>
</feature>
<feature type="transmembrane region" description="Helical" evidence="5">
    <location>
        <begin position="78"/>
        <end position="98"/>
    </location>
</feature>
<proteinExistence type="predicted"/>
<feature type="transmembrane region" description="Helical" evidence="5">
    <location>
        <begin position="254"/>
        <end position="278"/>
    </location>
</feature>
<dbReference type="InterPro" id="IPR011701">
    <property type="entry name" value="MFS"/>
</dbReference>
<organism evidence="7 8">
    <name type="scientific">Thermanaerothrix solaris</name>
    <dbReference type="NCBI Taxonomy" id="3058434"/>
    <lineage>
        <taxon>Bacteria</taxon>
        <taxon>Bacillati</taxon>
        <taxon>Chloroflexota</taxon>
        <taxon>Anaerolineae</taxon>
        <taxon>Anaerolineales</taxon>
        <taxon>Anaerolineaceae</taxon>
        <taxon>Thermanaerothrix</taxon>
    </lineage>
</organism>